<evidence type="ECO:0000313" key="10">
    <source>
        <dbReference type="EMBL" id="TDF91732.1"/>
    </source>
</evidence>
<evidence type="ECO:0000259" key="9">
    <source>
        <dbReference type="PROSITE" id="PS50978"/>
    </source>
</evidence>
<dbReference type="Gene3D" id="2.60.40.1850">
    <property type="match status" value="1"/>
</dbReference>
<evidence type="ECO:0000256" key="1">
    <source>
        <dbReference type="ARBA" id="ARBA00004168"/>
    </source>
</evidence>
<comment type="caution">
    <text evidence="10">The sequence shown here is derived from an EMBL/GenBank/DDBJ whole genome shotgun (WGS) entry which is preliminary data.</text>
</comment>
<organism evidence="10 11">
    <name type="scientific">Paenibacillus piri</name>
    <dbReference type="NCBI Taxonomy" id="2547395"/>
    <lineage>
        <taxon>Bacteria</taxon>
        <taxon>Bacillati</taxon>
        <taxon>Bacillota</taxon>
        <taxon>Bacilli</taxon>
        <taxon>Bacillales</taxon>
        <taxon>Paenibacillaceae</taxon>
        <taxon>Paenibacillus</taxon>
    </lineage>
</organism>
<keyword evidence="8" id="KW-0472">Membrane</keyword>
<dbReference type="NCBIfam" id="TIGR03656">
    <property type="entry name" value="IsdC"/>
    <property type="match status" value="1"/>
</dbReference>
<keyword evidence="2" id="KW-0134">Cell wall</keyword>
<dbReference type="InterPro" id="IPR019909">
    <property type="entry name" value="Haem_uptake_protein_IsdC"/>
</dbReference>
<dbReference type="EMBL" id="SMRT01000025">
    <property type="protein sequence ID" value="TDF91732.1"/>
    <property type="molecule type" value="Genomic_DNA"/>
</dbReference>
<dbReference type="PANTHER" id="PTHR37824">
    <property type="entry name" value="IRON-REGULATED SURFACE DETERMINANT PROTEIN C"/>
    <property type="match status" value="1"/>
</dbReference>
<protein>
    <submittedName>
        <fullName evidence="10">Heme uptake protein IsdC</fullName>
    </submittedName>
</protein>
<dbReference type="AlphaFoldDB" id="A0A4R5KA65"/>
<keyword evidence="4" id="KW-0732">Signal</keyword>
<proteinExistence type="predicted"/>
<dbReference type="GO" id="GO:0030492">
    <property type="term" value="F:hemoglobin binding"/>
    <property type="evidence" value="ECO:0007669"/>
    <property type="project" value="InterPro"/>
</dbReference>
<evidence type="ECO:0000256" key="4">
    <source>
        <dbReference type="ARBA" id="ARBA00022729"/>
    </source>
</evidence>
<feature type="region of interest" description="Disordered" evidence="7">
    <location>
        <begin position="172"/>
        <end position="227"/>
    </location>
</feature>
<dbReference type="Pfam" id="PF05031">
    <property type="entry name" value="NEAT"/>
    <property type="match status" value="1"/>
</dbReference>
<dbReference type="SMART" id="SM00725">
    <property type="entry name" value="NEAT"/>
    <property type="match status" value="1"/>
</dbReference>
<evidence type="ECO:0000256" key="8">
    <source>
        <dbReference type="SAM" id="Phobius"/>
    </source>
</evidence>
<accession>A0A4R5KA65</accession>
<dbReference type="Proteomes" id="UP000295636">
    <property type="component" value="Unassembled WGS sequence"/>
</dbReference>
<keyword evidence="11" id="KW-1185">Reference proteome</keyword>
<evidence type="ECO:0000256" key="5">
    <source>
        <dbReference type="ARBA" id="ARBA00023004"/>
    </source>
</evidence>
<dbReference type="PROSITE" id="PS50978">
    <property type="entry name" value="NEAT"/>
    <property type="match status" value="1"/>
</dbReference>
<keyword evidence="3" id="KW-0964">Secreted</keyword>
<keyword evidence="8" id="KW-0812">Transmembrane</keyword>
<sequence>MIKRRHCRLNQRWERINVKKHWDISIYGLLLLCLLTLFIQPGAQAAAAVMSDGTYILDYTIKQADSDSVSMANDYFEKPATVVVTNGEARVQLQMNHSKWITVFKVPNGSGFADANVVSHDSAADTRVVGFKVDDLTQPVLSKIHVTVESINYDHDYTIRFAFDTKSVKPAADTGGLAPTTSTTRASSLPANGKPADAAPQAESGQGSGQASAKAAASKAEAASNDQPIAAETEAAKKQAVSNPKTGDATPLGWLIAIVMSSAFLLACCIKIKKSL</sequence>
<keyword evidence="6" id="KW-0572">Peptidoglycan-anchor</keyword>
<keyword evidence="5" id="KW-0408">Iron</keyword>
<dbReference type="GO" id="GO:0009274">
    <property type="term" value="C:peptidoglycan-based cell wall"/>
    <property type="evidence" value="ECO:0007669"/>
    <property type="project" value="InterPro"/>
</dbReference>
<comment type="subcellular location">
    <subcellularLocation>
        <location evidence="1">Secreted</location>
        <location evidence="1">Cell wall</location>
        <topology evidence="1">Peptidoglycan-anchor</topology>
    </subcellularLocation>
</comment>
<dbReference type="PANTHER" id="PTHR37824:SF1">
    <property type="entry name" value="IRON-REGULATED SURFACE DETERMINANT PROTEIN C"/>
    <property type="match status" value="1"/>
</dbReference>
<feature type="domain" description="NEAT" evidence="9">
    <location>
        <begin position="50"/>
        <end position="171"/>
    </location>
</feature>
<dbReference type="CDD" id="cd06920">
    <property type="entry name" value="NEAT"/>
    <property type="match status" value="1"/>
</dbReference>
<reference evidence="10 11" key="1">
    <citation type="submission" date="2019-03" db="EMBL/GenBank/DDBJ databases">
        <title>This is whole genome sequence of Paenibacillus sp MS74 strain.</title>
        <authorList>
            <person name="Trinh H.N."/>
        </authorList>
    </citation>
    <scope>NUCLEOTIDE SEQUENCE [LARGE SCALE GENOMIC DNA]</scope>
    <source>
        <strain evidence="10 11">MS74</strain>
    </source>
</reference>
<evidence type="ECO:0000313" key="11">
    <source>
        <dbReference type="Proteomes" id="UP000295636"/>
    </source>
</evidence>
<dbReference type="InterPro" id="IPR017502">
    <property type="entry name" value="Sortase_SrtB_target"/>
</dbReference>
<dbReference type="OrthoDB" id="2413751at2"/>
<dbReference type="GO" id="GO:0015886">
    <property type="term" value="P:heme transport"/>
    <property type="evidence" value="ECO:0007669"/>
    <property type="project" value="InterPro"/>
</dbReference>
<evidence type="ECO:0000256" key="3">
    <source>
        <dbReference type="ARBA" id="ARBA00022525"/>
    </source>
</evidence>
<dbReference type="InterPro" id="IPR006635">
    <property type="entry name" value="NEAT_dom"/>
</dbReference>
<feature type="compositionally biased region" description="Polar residues" evidence="7">
    <location>
        <begin position="179"/>
        <end position="190"/>
    </location>
</feature>
<dbReference type="InterPro" id="IPR050436">
    <property type="entry name" value="IsdA"/>
</dbReference>
<feature type="transmembrane region" description="Helical" evidence="8">
    <location>
        <begin position="252"/>
        <end position="270"/>
    </location>
</feature>
<dbReference type="SUPFAM" id="SSF158911">
    <property type="entry name" value="NEAT domain-like"/>
    <property type="match status" value="1"/>
</dbReference>
<dbReference type="InterPro" id="IPR037250">
    <property type="entry name" value="NEAT_dom_sf"/>
</dbReference>
<name>A0A4R5KA65_9BACL</name>
<evidence type="ECO:0000256" key="2">
    <source>
        <dbReference type="ARBA" id="ARBA00022512"/>
    </source>
</evidence>
<gene>
    <name evidence="10" type="primary">isdC</name>
    <name evidence="10" type="ORF">E1757_31890</name>
</gene>
<dbReference type="NCBIfam" id="TIGR03063">
    <property type="entry name" value="srtB_target"/>
    <property type="match status" value="1"/>
</dbReference>
<keyword evidence="8" id="KW-1133">Transmembrane helix</keyword>
<evidence type="ECO:0000256" key="6">
    <source>
        <dbReference type="ARBA" id="ARBA00023088"/>
    </source>
</evidence>
<feature type="compositionally biased region" description="Low complexity" evidence="7">
    <location>
        <begin position="198"/>
        <end position="224"/>
    </location>
</feature>
<evidence type="ECO:0000256" key="7">
    <source>
        <dbReference type="SAM" id="MobiDB-lite"/>
    </source>
</evidence>